<comment type="caution">
    <text evidence="2">The sequence shown here is derived from an EMBL/GenBank/DDBJ whole genome shotgun (WGS) entry which is preliminary data.</text>
</comment>
<dbReference type="AlphaFoldDB" id="A0A9W8UGM1"/>
<protein>
    <submittedName>
        <fullName evidence="2">Uncharacterized protein</fullName>
    </submittedName>
</protein>
<reference evidence="2" key="1">
    <citation type="journal article" date="2023" name="Access Microbiol">
        <title>De-novo genome assembly for Akanthomyces muscarius, a biocontrol agent of insect agricultural pests.</title>
        <authorList>
            <person name="Erdos Z."/>
            <person name="Studholme D.J."/>
            <person name="Raymond B."/>
            <person name="Sharma M."/>
        </authorList>
    </citation>
    <scope>NUCLEOTIDE SEQUENCE</scope>
    <source>
        <strain evidence="2">Ve6</strain>
    </source>
</reference>
<accession>A0A9W8UGM1</accession>
<feature type="transmembrane region" description="Helical" evidence="1">
    <location>
        <begin position="129"/>
        <end position="152"/>
    </location>
</feature>
<feature type="transmembrane region" description="Helical" evidence="1">
    <location>
        <begin position="94"/>
        <end position="117"/>
    </location>
</feature>
<keyword evidence="1" id="KW-1133">Transmembrane helix</keyword>
<gene>
    <name evidence="2" type="ORF">LMH87_003190</name>
</gene>
<dbReference type="RefSeq" id="XP_056047970.1">
    <property type="nucleotide sequence ID" value="XM_056203129.1"/>
</dbReference>
<sequence>MSAALSKSVKKKSLLTGFSCTTLNRLSTPRLLHRRVNVNQTDAVAEQRSKRLEKWLKVYSSSIGGIALLSLTVLALAATSLAQKSQTVNALRGILAWNIVLRYGKSAATVVAAPFMAKHAAGTHPVLLSFAHLFAIGLWGSAFAPILTVGLWSGKEAQFRRRFEVGPTSDVIQGAIDGGPLLGCMIGGIVNTLLLLFQGIWFCLVRAHC</sequence>
<evidence type="ECO:0000256" key="1">
    <source>
        <dbReference type="SAM" id="Phobius"/>
    </source>
</evidence>
<evidence type="ECO:0000313" key="3">
    <source>
        <dbReference type="Proteomes" id="UP001144673"/>
    </source>
</evidence>
<feature type="transmembrane region" description="Helical" evidence="1">
    <location>
        <begin position="58"/>
        <end position="82"/>
    </location>
</feature>
<evidence type="ECO:0000313" key="2">
    <source>
        <dbReference type="EMBL" id="KAJ4144300.1"/>
    </source>
</evidence>
<dbReference type="EMBL" id="JAJHUN010000011">
    <property type="protein sequence ID" value="KAJ4144300.1"/>
    <property type="molecule type" value="Genomic_DNA"/>
</dbReference>
<dbReference type="Proteomes" id="UP001144673">
    <property type="component" value="Chromosome 2"/>
</dbReference>
<dbReference type="KEGG" id="amus:LMH87_003190"/>
<proteinExistence type="predicted"/>
<keyword evidence="3" id="KW-1185">Reference proteome</keyword>
<keyword evidence="1" id="KW-0472">Membrane</keyword>
<keyword evidence="1" id="KW-0812">Transmembrane</keyword>
<name>A0A9W8UGM1_AKAMU</name>
<organism evidence="2 3">
    <name type="scientific">Akanthomyces muscarius</name>
    <name type="common">Entomopathogenic fungus</name>
    <name type="synonym">Lecanicillium muscarium</name>
    <dbReference type="NCBI Taxonomy" id="2231603"/>
    <lineage>
        <taxon>Eukaryota</taxon>
        <taxon>Fungi</taxon>
        <taxon>Dikarya</taxon>
        <taxon>Ascomycota</taxon>
        <taxon>Pezizomycotina</taxon>
        <taxon>Sordariomycetes</taxon>
        <taxon>Hypocreomycetidae</taxon>
        <taxon>Hypocreales</taxon>
        <taxon>Cordycipitaceae</taxon>
        <taxon>Akanthomyces</taxon>
    </lineage>
</organism>
<dbReference type="GeneID" id="80890349"/>